<reference evidence="2 4" key="1">
    <citation type="journal article" date="2010" name="J. Bacteriol.">
        <title>Complete genome sequence of Halalkalicoccus jeotgali B3(T), an extremely halophilic archaeon.</title>
        <authorList>
            <person name="Roh S.W."/>
            <person name="Nam Y.D."/>
            <person name="Nam S.H."/>
            <person name="Choi S.H."/>
            <person name="Park H.S."/>
            <person name="Bae J.W."/>
        </authorList>
    </citation>
    <scope>NUCLEOTIDE SEQUENCE [LARGE SCALE GENOMIC DNA]</scope>
    <source>
        <strain evidence="2">B3</strain>
        <strain evidence="4">DSM 18796 / CECT 7217 / JCM 14584 / KCTC 4019 / B3</strain>
        <plasmid evidence="4">5</plasmid>
    </source>
</reference>
<name>D8JD82_HALJB</name>
<dbReference type="KEGG" id="hje:HacjB3_19498"/>
<keyword evidence="5" id="KW-1185">Reference proteome</keyword>
<evidence type="ECO:0000256" key="1">
    <source>
        <dbReference type="SAM" id="Phobius"/>
    </source>
</evidence>
<dbReference type="Proteomes" id="UP000000390">
    <property type="component" value="Plasmid 5"/>
</dbReference>
<keyword evidence="2" id="KW-0614">Plasmid</keyword>
<keyword evidence="1" id="KW-0812">Transmembrane</keyword>
<protein>
    <submittedName>
        <fullName evidence="2">Uncharacterized protein</fullName>
    </submittedName>
</protein>
<sequence>MNIIQLTGISLPVLLGILAYYGKHIGGEPDEITPLTDDLSLDSKEATRALYLIFFSVWVLLGSAYFLSFMVLATHFHIVHPIILALSAYGLFIAILSFSVPIVLGTPLRGHFHRMLALLLALLFSMFSILFSLILFIFIANTIPIPQSLEDLYIFSFISINALAIVIFVMLAVLVPWENYSSRGEIAWLFYFRSVKESIRSGNFFLRSDGDSTDKTDIPYYQ</sequence>
<feature type="transmembrane region" description="Helical" evidence="1">
    <location>
        <begin position="49"/>
        <end position="72"/>
    </location>
</feature>
<feature type="transmembrane region" description="Helical" evidence="1">
    <location>
        <begin position="78"/>
        <end position="104"/>
    </location>
</feature>
<dbReference type="EMBL" id="CP002067">
    <property type="protein sequence ID" value="ADJ17235.1"/>
    <property type="molecule type" value="Genomic_DNA"/>
</dbReference>
<organism evidence="2 4">
    <name type="scientific">Halalkalicoccus jeotgali (strain DSM 18796 / CECT 7217 / JCM 14584 / KCTC 4019 / B3)</name>
    <dbReference type="NCBI Taxonomy" id="795797"/>
    <lineage>
        <taxon>Archaea</taxon>
        <taxon>Methanobacteriati</taxon>
        <taxon>Methanobacteriota</taxon>
        <taxon>Stenosarchaea group</taxon>
        <taxon>Halobacteria</taxon>
        <taxon>Halobacteriales</taxon>
        <taxon>Halococcaceae</taxon>
        <taxon>Halalkalicoccus</taxon>
    </lineage>
</organism>
<feature type="transmembrane region" description="Helical" evidence="1">
    <location>
        <begin position="152"/>
        <end position="175"/>
    </location>
</feature>
<geneLocation type="plasmid" evidence="2 4">
    <name>5</name>
</geneLocation>
<keyword evidence="1" id="KW-0472">Membrane</keyword>
<evidence type="ECO:0000313" key="4">
    <source>
        <dbReference type="Proteomes" id="UP000000390"/>
    </source>
</evidence>
<dbReference type="Proteomes" id="UP000011645">
    <property type="component" value="Unassembled WGS sequence"/>
</dbReference>
<feature type="transmembrane region" description="Helical" evidence="1">
    <location>
        <begin position="116"/>
        <end position="140"/>
    </location>
</feature>
<reference evidence="3 5" key="2">
    <citation type="journal article" date="2014" name="PLoS Genet.">
        <title>Phylogenetically driven sequencing of extremely halophilic archaea reveals strategies for static and dynamic osmo-response.</title>
        <authorList>
            <person name="Becker E.A."/>
            <person name="Seitzer P.M."/>
            <person name="Tritt A."/>
            <person name="Larsen D."/>
            <person name="Krusor M."/>
            <person name="Yao A.I."/>
            <person name="Wu D."/>
            <person name="Madern D."/>
            <person name="Eisen J.A."/>
            <person name="Darling A.E."/>
            <person name="Facciotti M.T."/>
        </authorList>
    </citation>
    <scope>NUCLEOTIDE SEQUENCE [LARGE SCALE GENOMIC DNA]</scope>
    <source>
        <strain evidence="3">B3</strain>
        <strain evidence="5">DSM 18796 / CECT 7217 / JCM 14584 / KCTC 4019 / B3</strain>
    </source>
</reference>
<accession>D8JD82</accession>
<gene>
    <name evidence="2" type="ordered locus">HacjB3_19498</name>
    <name evidence="3" type="ORF">C497_00050</name>
</gene>
<dbReference type="HOGENOM" id="CLU_1242999_0_0_2"/>
<dbReference type="EMBL" id="AOHV01000001">
    <property type="protein sequence ID" value="ELY41946.1"/>
    <property type="molecule type" value="Genomic_DNA"/>
</dbReference>
<evidence type="ECO:0000313" key="2">
    <source>
        <dbReference type="EMBL" id="ADJ17235.1"/>
    </source>
</evidence>
<dbReference type="AlphaFoldDB" id="D8JD82"/>
<keyword evidence="1" id="KW-1133">Transmembrane helix</keyword>
<proteinExistence type="predicted"/>
<evidence type="ECO:0000313" key="3">
    <source>
        <dbReference type="EMBL" id="ELY41946.1"/>
    </source>
</evidence>
<evidence type="ECO:0000313" key="5">
    <source>
        <dbReference type="Proteomes" id="UP000011645"/>
    </source>
</evidence>